<dbReference type="PRINTS" id="PR00125">
    <property type="entry name" value="ATPASEDELTA"/>
</dbReference>
<keyword evidence="3 7" id="KW-0375">Hydrogen ion transport</keyword>
<evidence type="ECO:0000256" key="6">
    <source>
        <dbReference type="ARBA" id="ARBA00023310"/>
    </source>
</evidence>
<keyword evidence="2 7" id="KW-0813">Transport</keyword>
<gene>
    <name evidence="7" type="primary">atpH</name>
    <name evidence="8" type="ORF">COU49_02945</name>
</gene>
<comment type="caution">
    <text evidence="8">The sequence shown here is derived from an EMBL/GenBank/DDBJ whole genome shotgun (WGS) entry which is preliminary data.</text>
</comment>
<dbReference type="GO" id="GO:0045259">
    <property type="term" value="C:proton-transporting ATP synthase complex"/>
    <property type="evidence" value="ECO:0007669"/>
    <property type="project" value="UniProtKB-KW"/>
</dbReference>
<evidence type="ECO:0000256" key="3">
    <source>
        <dbReference type="ARBA" id="ARBA00022781"/>
    </source>
</evidence>
<evidence type="ECO:0000256" key="1">
    <source>
        <dbReference type="ARBA" id="ARBA00004370"/>
    </source>
</evidence>
<evidence type="ECO:0000256" key="5">
    <source>
        <dbReference type="ARBA" id="ARBA00023136"/>
    </source>
</evidence>
<accession>A0A2H0TAR7</accession>
<dbReference type="GO" id="GO:0005886">
    <property type="term" value="C:plasma membrane"/>
    <property type="evidence" value="ECO:0007669"/>
    <property type="project" value="UniProtKB-SubCell"/>
</dbReference>
<keyword evidence="6 7" id="KW-0066">ATP synthesis</keyword>
<dbReference type="EMBL" id="PFCQ01000014">
    <property type="protein sequence ID" value="PIR68108.1"/>
    <property type="molecule type" value="Genomic_DNA"/>
</dbReference>
<dbReference type="GO" id="GO:0046933">
    <property type="term" value="F:proton-transporting ATP synthase activity, rotational mechanism"/>
    <property type="evidence" value="ECO:0007669"/>
    <property type="project" value="UniProtKB-UniRule"/>
</dbReference>
<evidence type="ECO:0000256" key="7">
    <source>
        <dbReference type="HAMAP-Rule" id="MF_01416"/>
    </source>
</evidence>
<dbReference type="Pfam" id="PF00213">
    <property type="entry name" value="OSCP"/>
    <property type="match status" value="1"/>
</dbReference>
<evidence type="ECO:0000313" key="8">
    <source>
        <dbReference type="EMBL" id="PIR68108.1"/>
    </source>
</evidence>
<dbReference type="Proteomes" id="UP000230094">
    <property type="component" value="Unassembled WGS sequence"/>
</dbReference>
<keyword evidence="7" id="KW-0139">CF(1)</keyword>
<dbReference type="HAMAP" id="MF_01416">
    <property type="entry name" value="ATP_synth_delta_bact"/>
    <property type="match status" value="1"/>
</dbReference>
<keyword evidence="4 7" id="KW-0406">Ion transport</keyword>
<evidence type="ECO:0000256" key="2">
    <source>
        <dbReference type="ARBA" id="ARBA00022448"/>
    </source>
</evidence>
<keyword evidence="5 7" id="KW-0472">Membrane</keyword>
<dbReference type="PANTHER" id="PTHR11910">
    <property type="entry name" value="ATP SYNTHASE DELTA CHAIN"/>
    <property type="match status" value="1"/>
</dbReference>
<dbReference type="InterPro" id="IPR000711">
    <property type="entry name" value="ATPase_OSCP/dsu"/>
</dbReference>
<comment type="subcellular location">
    <subcellularLocation>
        <location evidence="7">Cell membrane</location>
        <topology evidence="7">Peripheral membrane protein</topology>
    </subcellularLocation>
    <subcellularLocation>
        <location evidence="1">Membrane</location>
    </subcellularLocation>
</comment>
<comment type="function">
    <text evidence="7">This protein is part of the stalk that links CF(0) to CF(1). It either transmits conformational changes from CF(0) to CF(1) or is implicated in proton conduction.</text>
</comment>
<dbReference type="AlphaFoldDB" id="A0A2H0TAR7"/>
<keyword evidence="7" id="KW-1003">Cell membrane</keyword>
<organism evidence="8 9">
    <name type="scientific">Candidatus Nomurabacteria bacterium CG10_big_fil_rev_8_21_14_0_10_35_16</name>
    <dbReference type="NCBI Taxonomy" id="1974731"/>
    <lineage>
        <taxon>Bacteria</taxon>
        <taxon>Candidatus Nomuraibacteriota</taxon>
    </lineage>
</organism>
<evidence type="ECO:0000313" key="9">
    <source>
        <dbReference type="Proteomes" id="UP000230094"/>
    </source>
</evidence>
<comment type="function">
    <text evidence="7">F(1)F(0) ATP synthase produces ATP from ADP in the presence of a proton or sodium gradient. F-type ATPases consist of two structural domains, F(1) containing the extramembraneous catalytic core and F(0) containing the membrane proton channel, linked together by a central stalk and a peripheral stalk. During catalysis, ATP synthesis in the catalytic domain of F(1) is coupled via a rotary mechanism of the central stalk subunits to proton translocation.</text>
</comment>
<proteinExistence type="inferred from homology"/>
<name>A0A2H0TAR7_9BACT</name>
<evidence type="ECO:0000256" key="4">
    <source>
        <dbReference type="ARBA" id="ARBA00023065"/>
    </source>
</evidence>
<comment type="similarity">
    <text evidence="7">Belongs to the ATPase delta chain family.</text>
</comment>
<reference evidence="9" key="1">
    <citation type="submission" date="2017-09" db="EMBL/GenBank/DDBJ databases">
        <title>Depth-based differentiation of microbial function through sediment-hosted aquifers and enrichment of novel symbionts in the deep terrestrial subsurface.</title>
        <authorList>
            <person name="Probst A.J."/>
            <person name="Ladd B."/>
            <person name="Jarett J.K."/>
            <person name="Geller-Mcgrath D.E."/>
            <person name="Sieber C.M.K."/>
            <person name="Emerson J.B."/>
            <person name="Anantharaman K."/>
            <person name="Thomas B.C."/>
            <person name="Malmstrom R."/>
            <person name="Stieglmeier M."/>
            <person name="Klingl A."/>
            <person name="Woyke T."/>
            <person name="Ryan C.M."/>
            <person name="Banfield J.F."/>
        </authorList>
    </citation>
    <scope>NUCLEOTIDE SEQUENCE [LARGE SCALE GENOMIC DNA]</scope>
</reference>
<protein>
    <recommendedName>
        <fullName evidence="7">ATP synthase subunit delta</fullName>
    </recommendedName>
    <alternativeName>
        <fullName evidence="7">ATP synthase F(1) sector subunit delta</fullName>
    </alternativeName>
    <alternativeName>
        <fullName evidence="7">F-type ATPase subunit delta</fullName>
        <shortName evidence="7">F-ATPase subunit delta</shortName>
    </alternativeName>
</protein>
<sequence>MATISNNNIARAIYLSSKDKTGQEQEVVIKNVINFLVRRKLISRSKDILASLKAIIYQEQRVVEVKVWSKEKISEENKKDLIQILKKRYGDKKFILQENLDDKLLGGLKIEINNESIDLTLRNKINKLQEYLIKNHE</sequence>